<dbReference type="InterPro" id="IPR036881">
    <property type="entry name" value="Glyco_hydro_3_C_sf"/>
</dbReference>
<dbReference type="InterPro" id="IPR017853">
    <property type="entry name" value="GH"/>
</dbReference>
<dbReference type="InterPro" id="IPR051915">
    <property type="entry name" value="Cellulose_Degrad_GH3"/>
</dbReference>
<accession>A0A7J7CRH3</accession>
<dbReference type="InParanoid" id="A0A7J7CRH3"/>
<dbReference type="Pfam" id="PF01915">
    <property type="entry name" value="Glyco_hydro_3_C"/>
    <property type="match status" value="1"/>
</dbReference>
<evidence type="ECO:0000313" key="6">
    <source>
        <dbReference type="Proteomes" id="UP000593562"/>
    </source>
</evidence>
<dbReference type="EMBL" id="JAAARO010000014">
    <property type="protein sequence ID" value="KAF5736598.1"/>
    <property type="molecule type" value="Genomic_DNA"/>
</dbReference>
<sequence length="631" mass="69762">MSQYEREKQGTNQICGVDDSCCVYKDPNQSVEARVKDLLSRMTLREKAAQMLTIEKTCADFSVIKDLSLGGFFVAMPYHYPDIIDSPTDLVNMMESAQNEALASRLGIPIFCCNDAMHGEAMVHGATVFPHNIGLGAARDADLVQRIGAATALEARAVGMNYIFSPNLAVMRDLRWGRCFESFSEDPELVRSMTSFISGLQGVPPEGHPQNYPFVGGRRKVLGCAMHFVGAGGPEFGLMEGDTKCSFSDLETIHMTPYLDALARGVSTVMLSYTAWNGIRLHEQHFLITNILKEKHETYECVGWGFVISDWEGIDTISDPYRADYRYCVAASFNAGVDMVFEPYRHEEFMDTLTSLVESGDISMARIDDAVERILGIKFIAGLFEHPLADRELLDTVGCKAHRDLAREAVRKSLVLLKNGKDKNKPLLPLDKKAKRILVAGRHADDLGYQCGGWTMTKYGTSGRITIGTTILEAIKEAVADRTEVIYEPDPSPATFDGKEFSYAIAVVGEPAYAESKGYNTELTIPFNGIDIINLVCDNVPTLVVLISGRPLVLETNLLEKMDALVAAWLPGSEGRGITDVVFGDYEFQGLLPVTWLKKAEQLPMNYGHQSYDPLFPLGYGLRMGPNKCNE</sequence>
<dbReference type="Gene3D" id="3.20.20.300">
    <property type="entry name" value="Glycoside hydrolase, family 3, N-terminal domain"/>
    <property type="match status" value="1"/>
</dbReference>
<comment type="caution">
    <text evidence="5">The sequence shown here is derived from an EMBL/GenBank/DDBJ whole genome shotgun (WGS) entry which is preliminary data.</text>
</comment>
<dbReference type="GO" id="GO:0008422">
    <property type="term" value="F:beta-glucosidase activity"/>
    <property type="evidence" value="ECO:0007669"/>
    <property type="project" value="TreeGrafter"/>
</dbReference>
<evidence type="ECO:0000256" key="2">
    <source>
        <dbReference type="ARBA" id="ARBA00023295"/>
    </source>
</evidence>
<feature type="domain" description="Glycoside hydrolase family 3 N-terminal" evidence="3">
    <location>
        <begin position="43"/>
        <end position="375"/>
    </location>
</feature>
<evidence type="ECO:0000259" key="4">
    <source>
        <dbReference type="Pfam" id="PF01915"/>
    </source>
</evidence>
<keyword evidence="2" id="KW-0326">Glycosidase</keyword>
<protein>
    <submittedName>
        <fullName evidence="5">Lysosomal beta glucosidase-like isoform X1</fullName>
    </submittedName>
</protein>
<feature type="domain" description="Glycoside hydrolase family 3 C-terminal" evidence="4">
    <location>
        <begin position="414"/>
        <end position="622"/>
    </location>
</feature>
<dbReference type="PRINTS" id="PR00133">
    <property type="entry name" value="GLHYDRLASE3"/>
</dbReference>
<dbReference type="Proteomes" id="UP000593562">
    <property type="component" value="Unassembled WGS sequence"/>
</dbReference>
<evidence type="ECO:0000313" key="5">
    <source>
        <dbReference type="EMBL" id="KAF5736598.1"/>
    </source>
</evidence>
<keyword evidence="1" id="KW-0378">Hydrolase</keyword>
<dbReference type="Gene3D" id="3.40.50.1700">
    <property type="entry name" value="Glycoside hydrolase family 3 C-terminal domain"/>
    <property type="match status" value="1"/>
</dbReference>
<dbReference type="SUPFAM" id="SSF51445">
    <property type="entry name" value="(Trans)glycosidases"/>
    <property type="match status" value="1"/>
</dbReference>
<dbReference type="Pfam" id="PF00933">
    <property type="entry name" value="Glyco_hydro_3"/>
    <property type="match status" value="1"/>
</dbReference>
<reference evidence="5 6" key="1">
    <citation type="journal article" date="2020" name="Nat. Commun.">
        <title>Genome of Tripterygium wilfordii and identification of cytochrome P450 involved in triptolide biosynthesis.</title>
        <authorList>
            <person name="Tu L."/>
            <person name="Su P."/>
            <person name="Zhang Z."/>
            <person name="Gao L."/>
            <person name="Wang J."/>
            <person name="Hu T."/>
            <person name="Zhou J."/>
            <person name="Zhang Y."/>
            <person name="Zhao Y."/>
            <person name="Liu Y."/>
            <person name="Song Y."/>
            <person name="Tong Y."/>
            <person name="Lu Y."/>
            <person name="Yang J."/>
            <person name="Xu C."/>
            <person name="Jia M."/>
            <person name="Peters R.J."/>
            <person name="Huang L."/>
            <person name="Gao W."/>
        </authorList>
    </citation>
    <scope>NUCLEOTIDE SEQUENCE [LARGE SCALE GENOMIC DNA]</scope>
    <source>
        <strain evidence="6">cv. XIE 37</strain>
        <tissue evidence="5">Leaf</tissue>
    </source>
</reference>
<dbReference type="PANTHER" id="PTHR30620:SF33">
    <property type="entry name" value="BETA-D-GLUCAN EXOHYDROLASE-LIKE PROTEIN-RELATED"/>
    <property type="match status" value="1"/>
</dbReference>
<dbReference type="AlphaFoldDB" id="A0A7J7CRH3"/>
<dbReference type="InterPro" id="IPR002772">
    <property type="entry name" value="Glyco_hydro_3_C"/>
</dbReference>
<dbReference type="GO" id="GO:0009251">
    <property type="term" value="P:glucan catabolic process"/>
    <property type="evidence" value="ECO:0007669"/>
    <property type="project" value="TreeGrafter"/>
</dbReference>
<name>A0A7J7CRH3_TRIWF</name>
<dbReference type="FunFam" id="3.40.50.1700:FF:000002">
    <property type="entry name" value="Glycosyl hydrolase family protein"/>
    <property type="match status" value="1"/>
</dbReference>
<evidence type="ECO:0000259" key="3">
    <source>
        <dbReference type="Pfam" id="PF00933"/>
    </source>
</evidence>
<dbReference type="SUPFAM" id="SSF52279">
    <property type="entry name" value="Beta-D-glucan exohydrolase, C-terminal domain"/>
    <property type="match status" value="1"/>
</dbReference>
<proteinExistence type="predicted"/>
<dbReference type="PANTHER" id="PTHR30620">
    <property type="entry name" value="PERIPLASMIC BETA-GLUCOSIDASE-RELATED"/>
    <property type="match status" value="1"/>
</dbReference>
<evidence type="ECO:0000256" key="1">
    <source>
        <dbReference type="ARBA" id="ARBA00022801"/>
    </source>
</evidence>
<gene>
    <name evidence="5" type="ORF">HS088_TW14G00743</name>
</gene>
<organism evidence="5 6">
    <name type="scientific">Tripterygium wilfordii</name>
    <name type="common">Thunder God vine</name>
    <dbReference type="NCBI Taxonomy" id="458696"/>
    <lineage>
        <taxon>Eukaryota</taxon>
        <taxon>Viridiplantae</taxon>
        <taxon>Streptophyta</taxon>
        <taxon>Embryophyta</taxon>
        <taxon>Tracheophyta</taxon>
        <taxon>Spermatophyta</taxon>
        <taxon>Magnoliopsida</taxon>
        <taxon>eudicotyledons</taxon>
        <taxon>Gunneridae</taxon>
        <taxon>Pentapetalae</taxon>
        <taxon>rosids</taxon>
        <taxon>fabids</taxon>
        <taxon>Celastrales</taxon>
        <taxon>Celastraceae</taxon>
        <taxon>Tripterygium</taxon>
    </lineage>
</organism>
<dbReference type="InterPro" id="IPR036962">
    <property type="entry name" value="Glyco_hydro_3_N_sf"/>
</dbReference>
<dbReference type="InterPro" id="IPR001764">
    <property type="entry name" value="Glyco_hydro_3_N"/>
</dbReference>
<keyword evidence="6" id="KW-1185">Reference proteome</keyword>